<dbReference type="AlphaFoldDB" id="A0AB73T5T5"/>
<feature type="transmembrane region" description="Helical" evidence="6">
    <location>
        <begin position="293"/>
        <end position="320"/>
    </location>
</feature>
<evidence type="ECO:0000256" key="1">
    <source>
        <dbReference type="ARBA" id="ARBA00004370"/>
    </source>
</evidence>
<evidence type="ECO:0000313" key="8">
    <source>
        <dbReference type="EMBL" id="PWJ76721.1"/>
    </source>
</evidence>
<keyword evidence="6" id="KW-0812">Transmembrane</keyword>
<evidence type="ECO:0000256" key="5">
    <source>
        <dbReference type="SAM" id="Coils"/>
    </source>
</evidence>
<keyword evidence="3" id="KW-0808">Transferase</keyword>
<dbReference type="InterPro" id="IPR003594">
    <property type="entry name" value="HATPase_dom"/>
</dbReference>
<accession>A0AB73T5T5</accession>
<reference evidence="8 9" key="1">
    <citation type="submission" date="2018-05" db="EMBL/GenBank/DDBJ databases">
        <authorList>
            <person name="Goeker M."/>
            <person name="Huntemann M."/>
            <person name="Clum A."/>
            <person name="Pillay M."/>
            <person name="Palaniappan K."/>
            <person name="Varghese N."/>
            <person name="Mikhailova N."/>
            <person name="Stamatis D."/>
            <person name="Reddy T."/>
            <person name="Daum C."/>
            <person name="Shapiro N."/>
            <person name="Ivanova N."/>
            <person name="Kyrpides N."/>
            <person name="Woyke T."/>
        </authorList>
    </citation>
    <scope>NUCLEOTIDE SEQUENCE [LARGE SCALE GENOMIC DNA]</scope>
    <source>
        <strain evidence="8 9">DSM 26524</strain>
    </source>
</reference>
<comment type="subcellular location">
    <subcellularLocation>
        <location evidence="1">Membrane</location>
    </subcellularLocation>
</comment>
<dbReference type="GO" id="GO:0016020">
    <property type="term" value="C:membrane"/>
    <property type="evidence" value="ECO:0007669"/>
    <property type="project" value="UniProtKB-SubCell"/>
</dbReference>
<dbReference type="InterPro" id="IPR010559">
    <property type="entry name" value="Sig_transdc_His_kin_internal"/>
</dbReference>
<dbReference type="Proteomes" id="UP000245412">
    <property type="component" value="Unassembled WGS sequence"/>
</dbReference>
<dbReference type="Pfam" id="PF02518">
    <property type="entry name" value="HATPase_c"/>
    <property type="match status" value="1"/>
</dbReference>
<feature type="transmembrane region" description="Helical" evidence="6">
    <location>
        <begin position="12"/>
        <end position="30"/>
    </location>
</feature>
<dbReference type="PANTHER" id="PTHR34220:SF7">
    <property type="entry name" value="SENSOR HISTIDINE KINASE YPDA"/>
    <property type="match status" value="1"/>
</dbReference>
<dbReference type="InterPro" id="IPR050640">
    <property type="entry name" value="Bact_2-comp_sensor_kinase"/>
</dbReference>
<keyword evidence="9" id="KW-1185">Reference proteome</keyword>
<feature type="domain" description="HAMP" evidence="7">
    <location>
        <begin position="320"/>
        <end position="373"/>
    </location>
</feature>
<evidence type="ECO:0000313" key="9">
    <source>
        <dbReference type="Proteomes" id="UP000245412"/>
    </source>
</evidence>
<feature type="coiled-coil region" evidence="5">
    <location>
        <begin position="526"/>
        <end position="553"/>
    </location>
</feature>
<gene>
    <name evidence="8" type="ORF">C7383_104167</name>
</gene>
<keyword evidence="4" id="KW-0418">Kinase</keyword>
<dbReference type="Gene3D" id="3.30.565.10">
    <property type="entry name" value="Histidine kinase-like ATPase, C-terminal domain"/>
    <property type="match status" value="1"/>
</dbReference>
<evidence type="ECO:0000256" key="4">
    <source>
        <dbReference type="ARBA" id="ARBA00022777"/>
    </source>
</evidence>
<dbReference type="Pfam" id="PF06580">
    <property type="entry name" value="His_kinase"/>
    <property type="match status" value="1"/>
</dbReference>
<proteinExistence type="predicted"/>
<comment type="caution">
    <text evidence="8">The sequence shown here is derived from an EMBL/GenBank/DDBJ whole genome shotgun (WGS) entry which is preliminary data.</text>
</comment>
<evidence type="ECO:0000256" key="6">
    <source>
        <dbReference type="SAM" id="Phobius"/>
    </source>
</evidence>
<keyword evidence="5" id="KW-0175">Coiled coil</keyword>
<organism evidence="8 9">
    <name type="scientific">Murimonas intestini</name>
    <dbReference type="NCBI Taxonomy" id="1337051"/>
    <lineage>
        <taxon>Bacteria</taxon>
        <taxon>Bacillati</taxon>
        <taxon>Bacillota</taxon>
        <taxon>Clostridia</taxon>
        <taxon>Lachnospirales</taxon>
        <taxon>Lachnospiraceae</taxon>
        <taxon>Murimonas</taxon>
    </lineage>
</organism>
<evidence type="ECO:0000256" key="3">
    <source>
        <dbReference type="ARBA" id="ARBA00022679"/>
    </source>
</evidence>
<name>A0AB73T5T5_9FIRM</name>
<evidence type="ECO:0000256" key="2">
    <source>
        <dbReference type="ARBA" id="ARBA00022553"/>
    </source>
</evidence>
<evidence type="ECO:0000259" key="7">
    <source>
        <dbReference type="PROSITE" id="PS50885"/>
    </source>
</evidence>
<dbReference type="GO" id="GO:0000155">
    <property type="term" value="F:phosphorelay sensor kinase activity"/>
    <property type="evidence" value="ECO:0007669"/>
    <property type="project" value="InterPro"/>
</dbReference>
<dbReference type="InterPro" id="IPR003660">
    <property type="entry name" value="HAMP_dom"/>
</dbReference>
<dbReference type="PROSITE" id="PS50885">
    <property type="entry name" value="HAMP"/>
    <property type="match status" value="1"/>
</dbReference>
<keyword evidence="6" id="KW-0472">Membrane</keyword>
<dbReference type="InterPro" id="IPR036890">
    <property type="entry name" value="HATPase_C_sf"/>
</dbReference>
<dbReference type="RefSeq" id="WP_109625864.1">
    <property type="nucleotide sequence ID" value="NZ_JANKBI010000019.1"/>
</dbReference>
<sequence length="603" mass="68746">MLKRVSYLKRLLIVYGGIITGVFLAFLAVYCTSQIKNTRQMTDNAMEQLASKAVSQFESILDEMSDMSLSLAANSSVKGILKDAISYDSPQNYFMYNLDAERTIQSEIIGVSGTRFSHKSFNVISGKYDEVSLTLYKSDSLNKEKVMSIGWINDMLENQVSKKIIPVGPDPYGRTDERTFSFARLIQDEFSRYGLVDIQYGDEWIRDIFQMQMQDYPVHGVVMYKDTVFYTTEDVPAGLKGQLYEYGTEKKPDQVLEEIELDGSKYTVCTSGLENYDMRIFFFIETNAYMQPIYRMTVTILVLGTSVLLLVIAVVFMISWTMNRPIRQLRDEIEHMDYKKLSLGPKINTSNNEILLLTNAFHEMLSGIKRSRDELVESRTREIKANYEVLQAQINPHFMHNILSVIGLMGYQKNAPEIMDMCSCLTRMLQYTTRTGNPVVRLGEELEHVTTYLKLMGYRYLDKLKYEVTVENGMEDIMIPKFILQPVAENCFQHSLADCTEEEYWIGIKGSYTKTGWVLKVLDNGTGFLDEAMERLEEQFGRLEEELKDGSSLPDMGIGGLALINTYARLALYSGGKIHLTVSNRDGGGSCVTFEFKGDDSND</sequence>
<keyword evidence="6" id="KW-1133">Transmembrane helix</keyword>
<keyword evidence="2" id="KW-0597">Phosphoprotein</keyword>
<dbReference type="Gene3D" id="6.10.340.10">
    <property type="match status" value="1"/>
</dbReference>
<protein>
    <submittedName>
        <fullName evidence="8">HAMP domain-containing protein</fullName>
    </submittedName>
</protein>
<dbReference type="SUPFAM" id="SSF55874">
    <property type="entry name" value="ATPase domain of HSP90 chaperone/DNA topoisomerase II/histidine kinase"/>
    <property type="match status" value="1"/>
</dbReference>
<dbReference type="EMBL" id="QGGY01000004">
    <property type="protein sequence ID" value="PWJ76721.1"/>
    <property type="molecule type" value="Genomic_DNA"/>
</dbReference>
<dbReference type="PANTHER" id="PTHR34220">
    <property type="entry name" value="SENSOR HISTIDINE KINASE YPDA"/>
    <property type="match status" value="1"/>
</dbReference>